<keyword evidence="3" id="KW-1185">Reference proteome</keyword>
<protein>
    <submittedName>
        <fullName evidence="2">Uncharacterized protein</fullName>
    </submittedName>
</protein>
<reference evidence="2 3" key="1">
    <citation type="submission" date="2024-04" db="EMBL/GenBank/DDBJ databases">
        <title>Tritrichomonas musculus Genome.</title>
        <authorList>
            <person name="Alves-Ferreira E."/>
            <person name="Grigg M."/>
            <person name="Lorenzi H."/>
            <person name="Galac M."/>
        </authorList>
    </citation>
    <scope>NUCLEOTIDE SEQUENCE [LARGE SCALE GENOMIC DNA]</scope>
    <source>
        <strain evidence="2 3">EAF2021</strain>
    </source>
</reference>
<feature type="region of interest" description="Disordered" evidence="1">
    <location>
        <begin position="225"/>
        <end position="246"/>
    </location>
</feature>
<sequence length="299" mass="35516">MKPMTLNTMLYYHVNEGIEWESINDFRDDDDPLKKQLVYEENITEQVLNDTTTPEVQDPNYIRWQIFDEIPERIFTIQCEGYIDKDGKPLTDETSIKHLTNEKEVKLNKDGLFEEDVDVIISTSSIQNGQSIKENILSIFVQTYLDTISSVKQFLGRNRNRNSDIYVYVRYGKHLKKRDYSIPNNRYERHLNILRDIAWNDMSKTDWDETLYKFGYVRFGKYDDDDEEEESIDDTSYSATADEPVNESITNEPVNELIVDIEFPNKRELYKTIPVGYEIKIRYNRINGKRGRMYKLMKK</sequence>
<accession>A0ABR2KGU6</accession>
<evidence type="ECO:0000256" key="1">
    <source>
        <dbReference type="SAM" id="MobiDB-lite"/>
    </source>
</evidence>
<dbReference type="Proteomes" id="UP001470230">
    <property type="component" value="Unassembled WGS sequence"/>
</dbReference>
<comment type="caution">
    <text evidence="2">The sequence shown here is derived from an EMBL/GenBank/DDBJ whole genome shotgun (WGS) entry which is preliminary data.</text>
</comment>
<evidence type="ECO:0000313" key="2">
    <source>
        <dbReference type="EMBL" id="KAK8890364.1"/>
    </source>
</evidence>
<evidence type="ECO:0000313" key="3">
    <source>
        <dbReference type="Proteomes" id="UP001470230"/>
    </source>
</evidence>
<proteinExistence type="predicted"/>
<organism evidence="2 3">
    <name type="scientific">Tritrichomonas musculus</name>
    <dbReference type="NCBI Taxonomy" id="1915356"/>
    <lineage>
        <taxon>Eukaryota</taxon>
        <taxon>Metamonada</taxon>
        <taxon>Parabasalia</taxon>
        <taxon>Tritrichomonadida</taxon>
        <taxon>Tritrichomonadidae</taxon>
        <taxon>Tritrichomonas</taxon>
    </lineage>
</organism>
<dbReference type="EMBL" id="JAPFFF010000005">
    <property type="protein sequence ID" value="KAK8890364.1"/>
    <property type="molecule type" value="Genomic_DNA"/>
</dbReference>
<name>A0ABR2KGU6_9EUKA</name>
<gene>
    <name evidence="2" type="ORF">M9Y10_035139</name>
</gene>